<sequence length="69" mass="7555">MGLQINPLHIRAIELTPENSQTATCPQRKPLKPPKTPCCNLIQGLADLEAALCLCTVERVFPRDSSALK</sequence>
<comment type="caution">
    <text evidence="3">The sequence shown here is derived from an EMBL/GenBank/DDBJ whole genome shotgun (WGS) entry which is preliminary data.</text>
</comment>
<dbReference type="SUPFAM" id="SSF47699">
    <property type="entry name" value="Bifunctional inhibitor/lipid-transfer protein/seed storage 2S albumin"/>
    <property type="match status" value="1"/>
</dbReference>
<evidence type="ECO:0000313" key="3">
    <source>
        <dbReference type="EMBL" id="KAK7389374.1"/>
    </source>
</evidence>
<evidence type="ECO:0000259" key="2">
    <source>
        <dbReference type="Pfam" id="PF14547"/>
    </source>
</evidence>
<name>A0AAN9S4C7_PSOTE</name>
<feature type="domain" description="Hydrophobic seed protein" evidence="2">
    <location>
        <begin position="35"/>
        <end position="59"/>
    </location>
</feature>
<gene>
    <name evidence="3" type="ORF">VNO78_24345</name>
</gene>
<accession>A0AAN9S4C7</accession>
<dbReference type="InterPro" id="IPR027923">
    <property type="entry name" value="Hydrophob_seed_dom"/>
</dbReference>
<dbReference type="Pfam" id="PF14547">
    <property type="entry name" value="Hydrophob_seed"/>
    <property type="match status" value="1"/>
</dbReference>
<protein>
    <recommendedName>
        <fullName evidence="2">Hydrophobic seed protein domain-containing protein</fullName>
    </recommendedName>
</protein>
<evidence type="ECO:0000256" key="1">
    <source>
        <dbReference type="ARBA" id="ARBA00008965"/>
    </source>
</evidence>
<dbReference type="InterPro" id="IPR036312">
    <property type="entry name" value="Bifun_inhib/LTP/seed_sf"/>
</dbReference>
<evidence type="ECO:0000313" key="4">
    <source>
        <dbReference type="Proteomes" id="UP001386955"/>
    </source>
</evidence>
<organism evidence="3 4">
    <name type="scientific">Psophocarpus tetragonolobus</name>
    <name type="common">Winged bean</name>
    <name type="synonym">Dolichos tetragonolobus</name>
    <dbReference type="NCBI Taxonomy" id="3891"/>
    <lineage>
        <taxon>Eukaryota</taxon>
        <taxon>Viridiplantae</taxon>
        <taxon>Streptophyta</taxon>
        <taxon>Embryophyta</taxon>
        <taxon>Tracheophyta</taxon>
        <taxon>Spermatophyta</taxon>
        <taxon>Magnoliopsida</taxon>
        <taxon>eudicotyledons</taxon>
        <taxon>Gunneridae</taxon>
        <taxon>Pentapetalae</taxon>
        <taxon>rosids</taxon>
        <taxon>fabids</taxon>
        <taxon>Fabales</taxon>
        <taxon>Fabaceae</taxon>
        <taxon>Papilionoideae</taxon>
        <taxon>50 kb inversion clade</taxon>
        <taxon>NPAAA clade</taxon>
        <taxon>indigoferoid/millettioid clade</taxon>
        <taxon>Phaseoleae</taxon>
        <taxon>Psophocarpus</taxon>
    </lineage>
</organism>
<dbReference type="Proteomes" id="UP001386955">
    <property type="component" value="Unassembled WGS sequence"/>
</dbReference>
<keyword evidence="4" id="KW-1185">Reference proteome</keyword>
<proteinExistence type="inferred from homology"/>
<dbReference type="EMBL" id="JAYMYS010000006">
    <property type="protein sequence ID" value="KAK7389374.1"/>
    <property type="molecule type" value="Genomic_DNA"/>
</dbReference>
<reference evidence="3 4" key="1">
    <citation type="submission" date="2024-01" db="EMBL/GenBank/DDBJ databases">
        <title>The genomes of 5 underutilized Papilionoideae crops provide insights into root nodulation and disease resistanc.</title>
        <authorList>
            <person name="Jiang F."/>
        </authorList>
    </citation>
    <scope>NUCLEOTIDE SEQUENCE [LARGE SCALE GENOMIC DNA]</scope>
    <source>
        <strain evidence="3">DUOXIRENSHENG_FW03</strain>
        <tissue evidence="3">Leaves</tissue>
    </source>
</reference>
<dbReference type="Gene3D" id="1.10.110.10">
    <property type="entry name" value="Plant lipid-transfer and hydrophobic proteins"/>
    <property type="match status" value="1"/>
</dbReference>
<dbReference type="AlphaFoldDB" id="A0AAN9S4C7"/>
<comment type="similarity">
    <text evidence="1">Belongs to the plant LTP family. PEARLI1 subfamily.</text>
</comment>